<comment type="caution">
    <text evidence="2">The sequence shown here is derived from an EMBL/GenBank/DDBJ whole genome shotgun (WGS) entry which is preliminary data.</text>
</comment>
<sequence>MKRDTKSSSEEEKSLKCGRSRSGHCWQGVVEIPFGFLGDMNIHHEKRLRPIVFGTTRSKDIRFPAGHKDIALLPPRFCILTETRE</sequence>
<dbReference type="EMBL" id="FBVY01000002">
    <property type="protein sequence ID" value="CUW85145.1"/>
    <property type="molecule type" value="Genomic_DNA"/>
</dbReference>
<accession>A0A9W5F213</accession>
<feature type="compositionally biased region" description="Basic and acidic residues" evidence="1">
    <location>
        <begin position="1"/>
        <end position="15"/>
    </location>
</feature>
<reference evidence="2 3" key="1">
    <citation type="submission" date="2016-01" db="EMBL/GenBank/DDBJ databases">
        <authorList>
            <person name="Regsiter A."/>
            <person name="william w."/>
        </authorList>
    </citation>
    <scope>NUCLEOTIDE SEQUENCE [LARGE SCALE GENOMIC DNA]</scope>
    <source>
        <strain evidence="2 3">CFBP 5494</strain>
    </source>
</reference>
<evidence type="ECO:0000256" key="1">
    <source>
        <dbReference type="SAM" id="MobiDB-lite"/>
    </source>
</evidence>
<keyword evidence="3" id="KW-1185">Reference proteome</keyword>
<evidence type="ECO:0000313" key="3">
    <source>
        <dbReference type="Proteomes" id="UP000191933"/>
    </source>
</evidence>
<gene>
    <name evidence="2" type="ORF">AGR2A_Cc100066</name>
</gene>
<organism evidence="2 3">
    <name type="scientific">Agrobacterium genomosp. 2 str. CFBP 5494</name>
    <dbReference type="NCBI Taxonomy" id="1183436"/>
    <lineage>
        <taxon>Bacteria</taxon>
        <taxon>Pseudomonadati</taxon>
        <taxon>Pseudomonadota</taxon>
        <taxon>Alphaproteobacteria</taxon>
        <taxon>Hyphomicrobiales</taxon>
        <taxon>Rhizobiaceae</taxon>
        <taxon>Rhizobium/Agrobacterium group</taxon>
        <taxon>Agrobacterium</taxon>
        <taxon>Agrobacterium tumefaciens complex</taxon>
    </lineage>
</organism>
<name>A0A9W5F213_9HYPH</name>
<proteinExistence type="predicted"/>
<dbReference type="Proteomes" id="UP000191933">
    <property type="component" value="Unassembled WGS sequence"/>
</dbReference>
<dbReference type="AlphaFoldDB" id="A0A9W5F213"/>
<feature type="region of interest" description="Disordered" evidence="1">
    <location>
        <begin position="1"/>
        <end position="22"/>
    </location>
</feature>
<protein>
    <submittedName>
        <fullName evidence="2">Uncharacterized protein</fullName>
    </submittedName>
</protein>
<evidence type="ECO:0000313" key="2">
    <source>
        <dbReference type="EMBL" id="CUW85145.1"/>
    </source>
</evidence>